<name>A0A078LCL0_CITKO</name>
<feature type="domain" description="dATP/dGTP diphosphohydrolase MazZ" evidence="1">
    <location>
        <begin position="72"/>
        <end position="167"/>
    </location>
</feature>
<gene>
    <name evidence="2" type="ORF">BN1086_01032</name>
</gene>
<protein>
    <recommendedName>
        <fullName evidence="1">dATP/dGTP diphosphohydrolase MazZ domain-containing protein</fullName>
    </recommendedName>
</protein>
<dbReference type="AlphaFoldDB" id="A0A078LCL0"/>
<proteinExistence type="predicted"/>
<dbReference type="Pfam" id="PF04447">
    <property type="entry name" value="dATP-dGTP_PPHyd"/>
    <property type="match status" value="1"/>
</dbReference>
<accession>A0A078LCL0</accession>
<dbReference type="InterPro" id="IPR007538">
    <property type="entry name" value="dATP/dGTP_dipphydrolase_MazZ"/>
</dbReference>
<organism evidence="2">
    <name type="scientific">Citrobacter koseri</name>
    <name type="common">Citrobacter diversus</name>
    <dbReference type="NCBI Taxonomy" id="545"/>
    <lineage>
        <taxon>Bacteria</taxon>
        <taxon>Pseudomonadati</taxon>
        <taxon>Pseudomonadota</taxon>
        <taxon>Gammaproteobacteria</taxon>
        <taxon>Enterobacterales</taxon>
        <taxon>Enterobacteriaceae</taxon>
        <taxon>Citrobacter</taxon>
    </lineage>
</organism>
<dbReference type="PATRIC" id="fig|545.12.peg.1029"/>
<evidence type="ECO:0000313" key="2">
    <source>
        <dbReference type="EMBL" id="CDZ82937.1"/>
    </source>
</evidence>
<reference evidence="2" key="1">
    <citation type="submission" date="2014-06" db="EMBL/GenBank/DDBJ databases">
        <authorList>
            <person name="Urmite Genomes Urmite Genomes"/>
        </authorList>
    </citation>
    <scope>NUCLEOTIDE SEQUENCE</scope>
</reference>
<sequence>MKTIQLSERELSIIFSMLTPPYAVSDTHTDEFNELRNKVFYALRDAQNDEHVSNRDELPEEKGASLQLRNLIRRRHAEWSDKTFGNVGPVGPLKHLSKEALETAAEPDDLSEWADMQFLLWDAQRRAGICDGEITAAMEEKLKVNMARQWPEPKDGEPRLHIKEAGNSPVTPDGYVLVPKKLTAENGAKSVLSGEFSETKFINCPECFGDDECETCDGGGRIEITVPVTWTTIKEILAKGAEHFAAAQQEVK</sequence>
<evidence type="ECO:0000259" key="1">
    <source>
        <dbReference type="Pfam" id="PF04447"/>
    </source>
</evidence>
<dbReference type="EMBL" id="LK931336">
    <property type="protein sequence ID" value="CDZ82937.1"/>
    <property type="molecule type" value="Genomic_DNA"/>
</dbReference>